<proteinExistence type="predicted"/>
<dbReference type="EMBL" id="UZAH01030470">
    <property type="protein sequence ID" value="VDP10666.1"/>
    <property type="molecule type" value="Genomic_DNA"/>
</dbReference>
<feature type="domain" description="EIF3F/CSN6-like C-terminal" evidence="1">
    <location>
        <begin position="112"/>
        <end position="210"/>
    </location>
</feature>
<gene>
    <name evidence="2" type="ORF">HPBE_LOCUS18112</name>
</gene>
<dbReference type="Gene3D" id="3.40.140.10">
    <property type="entry name" value="Cytidine Deaminase, domain 2"/>
    <property type="match status" value="1"/>
</dbReference>
<sequence length="213" mass="24765">MSKSIFFYYSSRFYTSSDLSSNCLTYHDYYNRIINEVSRKESPPLILLTLDTTFSSVDDKYRIPMRAYLRTLAGIPRARDPHCAIFNPLRVELDAFPGECVAMQLIENALDSRRREVTMENGLEQLERSIAQIIEWLERLLEYVNEVTSRDELPADATMGRRLMDIVNTAATHMQTEKLDSLVKNSLRDYMMISYLANLTTTQLQVHERMTNI</sequence>
<keyword evidence="3" id="KW-1185">Reference proteome</keyword>
<dbReference type="GO" id="GO:0003743">
    <property type="term" value="F:translation initiation factor activity"/>
    <property type="evidence" value="ECO:0007669"/>
    <property type="project" value="TreeGrafter"/>
</dbReference>
<evidence type="ECO:0000313" key="2">
    <source>
        <dbReference type="EMBL" id="VDP10666.1"/>
    </source>
</evidence>
<dbReference type="Pfam" id="PF13012">
    <property type="entry name" value="MitMem_reg"/>
    <property type="match status" value="1"/>
</dbReference>
<reference evidence="4" key="2">
    <citation type="submission" date="2019-09" db="UniProtKB">
        <authorList>
            <consortium name="WormBaseParasite"/>
        </authorList>
    </citation>
    <scope>IDENTIFICATION</scope>
</reference>
<dbReference type="AlphaFoldDB" id="A0A183G8C7"/>
<name>A0A183G8C7_HELPZ</name>
<dbReference type="Proteomes" id="UP000050761">
    <property type="component" value="Unassembled WGS sequence"/>
</dbReference>
<reference evidence="2 3" key="1">
    <citation type="submission" date="2018-11" db="EMBL/GenBank/DDBJ databases">
        <authorList>
            <consortium name="Pathogen Informatics"/>
        </authorList>
    </citation>
    <scope>NUCLEOTIDE SEQUENCE [LARGE SCALE GENOMIC DNA]</scope>
</reference>
<accession>A0A183G8C7</accession>
<dbReference type="PANTHER" id="PTHR10540">
    <property type="entry name" value="EUKARYOTIC TRANSLATION INITIATION FACTOR 3 SUBUNIT F-RELATED"/>
    <property type="match status" value="1"/>
</dbReference>
<dbReference type="WBParaSite" id="HPBE_0001811301-mRNA-1">
    <property type="protein sequence ID" value="HPBE_0001811301-mRNA-1"/>
    <property type="gene ID" value="HPBE_0001811301"/>
</dbReference>
<organism evidence="3 4">
    <name type="scientific">Heligmosomoides polygyrus</name>
    <name type="common">Parasitic roundworm</name>
    <dbReference type="NCBI Taxonomy" id="6339"/>
    <lineage>
        <taxon>Eukaryota</taxon>
        <taxon>Metazoa</taxon>
        <taxon>Ecdysozoa</taxon>
        <taxon>Nematoda</taxon>
        <taxon>Chromadorea</taxon>
        <taxon>Rhabditida</taxon>
        <taxon>Rhabditina</taxon>
        <taxon>Rhabditomorpha</taxon>
        <taxon>Strongyloidea</taxon>
        <taxon>Heligmosomidae</taxon>
        <taxon>Heligmosomoides</taxon>
    </lineage>
</organism>
<dbReference type="OrthoDB" id="25498at2759"/>
<dbReference type="GO" id="GO:0071541">
    <property type="term" value="C:eukaryotic translation initiation factor 3 complex, eIF3m"/>
    <property type="evidence" value="ECO:0007669"/>
    <property type="project" value="TreeGrafter"/>
</dbReference>
<protein>
    <submittedName>
        <fullName evidence="4">MitMem_reg domain-containing protein</fullName>
    </submittedName>
</protein>
<evidence type="ECO:0000313" key="3">
    <source>
        <dbReference type="Proteomes" id="UP000050761"/>
    </source>
</evidence>
<evidence type="ECO:0000313" key="4">
    <source>
        <dbReference type="WBParaSite" id="HPBE_0001811301-mRNA-1"/>
    </source>
</evidence>
<dbReference type="InterPro" id="IPR024969">
    <property type="entry name" value="EIF3F/CSN6-like_C"/>
</dbReference>
<accession>A0A3P8EU06</accession>
<dbReference type="GO" id="GO:0031369">
    <property type="term" value="F:translation initiation factor binding"/>
    <property type="evidence" value="ECO:0007669"/>
    <property type="project" value="TreeGrafter"/>
</dbReference>
<dbReference type="PANTHER" id="PTHR10540:SF6">
    <property type="entry name" value="EUKARYOTIC TRANSLATION INITIATION FACTOR 3 SUBUNIT F"/>
    <property type="match status" value="1"/>
</dbReference>
<evidence type="ECO:0000259" key="1">
    <source>
        <dbReference type="Pfam" id="PF13012"/>
    </source>
</evidence>